<dbReference type="AlphaFoldDB" id="J6F0W5"/>
<dbReference type="GeneID" id="25991828"/>
<dbReference type="HOGENOM" id="CLU_704350_0_0_1"/>
<dbReference type="GO" id="GO:0005634">
    <property type="term" value="C:nucleus"/>
    <property type="evidence" value="ECO:0007669"/>
    <property type="project" value="UniProtKB-SubCell"/>
</dbReference>
<dbReference type="RefSeq" id="XP_014181938.1">
    <property type="nucleotide sequence ID" value="XM_014326463.1"/>
</dbReference>
<evidence type="ECO:0000256" key="4">
    <source>
        <dbReference type="ARBA" id="ARBA00022771"/>
    </source>
</evidence>
<comment type="subcellular location">
    <subcellularLocation>
        <location evidence="1">Nucleus</location>
    </subcellularLocation>
</comment>
<dbReference type="OrthoDB" id="1405595at2759"/>
<dbReference type="VEuPathDB" id="FungiDB:A1Q1_08316"/>
<evidence type="ECO:0000256" key="6">
    <source>
        <dbReference type="ARBA" id="ARBA00023242"/>
    </source>
</evidence>
<dbReference type="GO" id="GO:0000981">
    <property type="term" value="F:DNA-binding transcription factor activity, RNA polymerase II-specific"/>
    <property type="evidence" value="ECO:0007669"/>
    <property type="project" value="InterPro"/>
</dbReference>
<reference evidence="8 9" key="1">
    <citation type="journal article" date="2012" name="Eukaryot. Cell">
        <title>Draft genome sequence of CBS 2479, the standard type strain of Trichosporon asahii.</title>
        <authorList>
            <person name="Yang R.Y."/>
            <person name="Li H.T."/>
            <person name="Zhu H."/>
            <person name="Zhou G.P."/>
            <person name="Wang M."/>
            <person name="Wang L."/>
        </authorList>
    </citation>
    <scope>NUCLEOTIDE SEQUENCE [LARGE SCALE GENOMIC DNA]</scope>
    <source>
        <strain evidence="9">ATCC 90039 / CBS 2479 / JCM 2466 / KCTC 7840 / NCYC 2677 / UAMH 7654</strain>
    </source>
</reference>
<comment type="caution">
    <text evidence="8">The sequence shown here is derived from an EMBL/GenBank/DDBJ whole genome shotgun (WGS) entry which is preliminary data.</text>
</comment>
<dbReference type="GO" id="GO:0000785">
    <property type="term" value="C:chromatin"/>
    <property type="evidence" value="ECO:0007669"/>
    <property type="project" value="TreeGrafter"/>
</dbReference>
<dbReference type="PANTHER" id="PTHR40626">
    <property type="entry name" value="MIP31509P"/>
    <property type="match status" value="1"/>
</dbReference>
<sequence>MWPVVVAHSRMQGIGAIGAQTPSDHQHHGSDAWQNWAKDEERRRAAYCILYLDTQIGTFWSQHPSRQLSIFAHNINLPAPRSQWEAMSATEWLRAREADPNSRHARHHYSLTHGEFNHHQGAHHQPGDGGYSPAILQALSVDNTQGGQQAFKVDVDNSFSVMLILVGLSAIAWDSRTRGGMGIKFRDGTKHWRNIILKAVVALRASYEMAINGLPPCNETRDIRDWIAISIIQILSDLPMLQVAAGSSTVCGTAIGPKQYADARRRLKLWVATGDAWTCLWQSARFLRETLHAEWGLYTPWAVFLTTLVVWGCGQAIAREDEELPPPSENPEQGAREMLETIFNSPNRVNKLDRGVLDLVVVAASRLENNGSQHTIDNDCAQLLWRLAKVTR</sequence>
<dbReference type="Proteomes" id="UP000002748">
    <property type="component" value="Unassembled WGS sequence"/>
</dbReference>
<keyword evidence="2" id="KW-0479">Metal-binding</keyword>
<evidence type="ECO:0000256" key="2">
    <source>
        <dbReference type="ARBA" id="ARBA00022723"/>
    </source>
</evidence>
<dbReference type="GO" id="GO:0008270">
    <property type="term" value="F:zinc ion binding"/>
    <property type="evidence" value="ECO:0007669"/>
    <property type="project" value="UniProtKB-KW"/>
</dbReference>
<accession>J6F0W5</accession>
<keyword evidence="4" id="KW-0863">Zinc-finger</keyword>
<dbReference type="PANTHER" id="PTHR40626:SF11">
    <property type="entry name" value="ZINC FINGER PROTEIN YPR022C"/>
    <property type="match status" value="1"/>
</dbReference>
<dbReference type="GO" id="GO:0000978">
    <property type="term" value="F:RNA polymerase II cis-regulatory region sequence-specific DNA binding"/>
    <property type="evidence" value="ECO:0007669"/>
    <property type="project" value="InterPro"/>
</dbReference>
<name>J6F0W5_TRIAS</name>
<feature type="domain" description="Xylanolytic transcriptional activator regulatory" evidence="7">
    <location>
        <begin position="22"/>
        <end position="96"/>
    </location>
</feature>
<evidence type="ECO:0000256" key="1">
    <source>
        <dbReference type="ARBA" id="ARBA00004123"/>
    </source>
</evidence>
<evidence type="ECO:0000313" key="8">
    <source>
        <dbReference type="EMBL" id="EJT50564.1"/>
    </source>
</evidence>
<evidence type="ECO:0000256" key="3">
    <source>
        <dbReference type="ARBA" id="ARBA00022737"/>
    </source>
</evidence>
<evidence type="ECO:0000259" key="7">
    <source>
        <dbReference type="Pfam" id="PF04082"/>
    </source>
</evidence>
<organism evidence="8 9">
    <name type="scientific">Trichosporon asahii var. asahii (strain ATCC 90039 / CBS 2479 / JCM 2466 / KCTC 7840 / NBRC 103889/ NCYC 2677 / UAMH 7654)</name>
    <name type="common">Yeast</name>
    <dbReference type="NCBI Taxonomy" id="1186058"/>
    <lineage>
        <taxon>Eukaryota</taxon>
        <taxon>Fungi</taxon>
        <taxon>Dikarya</taxon>
        <taxon>Basidiomycota</taxon>
        <taxon>Agaricomycotina</taxon>
        <taxon>Tremellomycetes</taxon>
        <taxon>Trichosporonales</taxon>
        <taxon>Trichosporonaceae</taxon>
        <taxon>Trichosporon</taxon>
    </lineage>
</organism>
<dbReference type="GO" id="GO:0006351">
    <property type="term" value="P:DNA-templated transcription"/>
    <property type="evidence" value="ECO:0007669"/>
    <property type="project" value="InterPro"/>
</dbReference>
<proteinExistence type="predicted"/>
<dbReference type="EMBL" id="ALBS01000098">
    <property type="protein sequence ID" value="EJT50564.1"/>
    <property type="molecule type" value="Genomic_DNA"/>
</dbReference>
<gene>
    <name evidence="8" type="ORF">A1Q1_08316</name>
</gene>
<dbReference type="Pfam" id="PF04082">
    <property type="entry name" value="Fungal_trans"/>
    <property type="match status" value="1"/>
</dbReference>
<evidence type="ECO:0000256" key="5">
    <source>
        <dbReference type="ARBA" id="ARBA00022833"/>
    </source>
</evidence>
<keyword evidence="3" id="KW-0677">Repeat</keyword>
<keyword evidence="5" id="KW-0862">Zinc</keyword>
<protein>
    <recommendedName>
        <fullName evidence="7">Xylanolytic transcriptional activator regulatory domain-containing protein</fullName>
    </recommendedName>
</protein>
<dbReference type="InterPro" id="IPR007219">
    <property type="entry name" value="XnlR_reg_dom"/>
</dbReference>
<evidence type="ECO:0000313" key="9">
    <source>
        <dbReference type="Proteomes" id="UP000002748"/>
    </source>
</evidence>
<dbReference type="InterPro" id="IPR051059">
    <property type="entry name" value="VerF-like"/>
</dbReference>
<dbReference type="KEGG" id="tasa:A1Q1_08316"/>
<keyword evidence="6" id="KW-0539">Nucleus</keyword>